<dbReference type="OrthoDB" id="1510206at2759"/>
<gene>
    <name evidence="5" type="ORF">LSTR_LSTR002587</name>
</gene>
<dbReference type="GO" id="GO:0006108">
    <property type="term" value="P:malate metabolic process"/>
    <property type="evidence" value="ECO:0007669"/>
    <property type="project" value="InterPro"/>
</dbReference>
<proteinExistence type="inferred from homology"/>
<sequence>MSIFIVVGLYGCRKYATAEYFAKHLAEQFADIKIKCQAFSESEYKDILAKMSPVLHCYHSESPLVWRDCQEMGNCPTYIGGEKEFLNYCKENFGTTCILSPDQVLMSEKDSSKRITKATEKVRKITIYGARNPASSLLIMELLQCDLLYDKNGLEIRVYDPRARTLNYLQALVWDMEGIDCSNIHKRQVVLAETSEVALNNTELVVVMLESKRKENENFDSWLMRNYQLMAEVAGDIDKYCISSPRVMVTCIKLLCFNVHALIAHSKTLEAGKVIACTNYLGLEVMHYLSTATKIPIKEIFAPPVWGYIGLNQLVDTCHTKRNYSLWEITAKPGEKTHEGDGDVKNKSGEVRTPPPPIINEERDLCFRSLLFEYIWRWVGEHKRTTRDIYGCDPYMSQVNSVIEIINMWFDGDKRPKVEVISAGILSTGSYGIPRGIVFSQPVFLEEGHWKPFEELEVPHFQIDLRYLTTLPLIISSKFKLCSELDRLIEPSFYPESNKRKTKKLTLAEQKEMLMKALGQKDKKLTNNKELTESELEERNLKKNQIKEELKKLRQELKLREMQQPTGWYRTALDLTKERKDSKLSNRKTSNAASEDRKNSDKSFVKEVQKFMDELDKDVGLHDTQPIEKSSFNLDQLIPVLDENLKEEDLKKLSDTDFYKEIFADYYYRKMLALHDEDDTVN</sequence>
<feature type="compositionally biased region" description="Basic and acidic residues" evidence="4">
    <location>
        <begin position="335"/>
        <end position="350"/>
    </location>
</feature>
<dbReference type="InParanoid" id="A0A482XM19"/>
<evidence type="ECO:0000256" key="3">
    <source>
        <dbReference type="SAM" id="Coils"/>
    </source>
</evidence>
<dbReference type="STRING" id="195883.A0A482XM19"/>
<reference evidence="5 6" key="1">
    <citation type="journal article" date="2017" name="Gigascience">
        <title>Genome sequence of the small brown planthopper, Laodelphax striatellus.</title>
        <authorList>
            <person name="Zhu J."/>
            <person name="Jiang F."/>
            <person name="Wang X."/>
            <person name="Yang P."/>
            <person name="Bao Y."/>
            <person name="Zhao W."/>
            <person name="Wang W."/>
            <person name="Lu H."/>
            <person name="Wang Q."/>
            <person name="Cui N."/>
            <person name="Li J."/>
            <person name="Chen X."/>
            <person name="Luo L."/>
            <person name="Yu J."/>
            <person name="Kang L."/>
            <person name="Cui F."/>
        </authorList>
    </citation>
    <scope>NUCLEOTIDE SEQUENCE [LARGE SCALE GENOMIC DNA]</scope>
    <source>
        <strain evidence="5">Lst14</strain>
    </source>
</reference>
<evidence type="ECO:0000256" key="1">
    <source>
        <dbReference type="ARBA" id="ARBA00009613"/>
    </source>
</evidence>
<evidence type="ECO:0000313" key="6">
    <source>
        <dbReference type="Proteomes" id="UP000291343"/>
    </source>
</evidence>
<dbReference type="SUPFAM" id="SSF56327">
    <property type="entry name" value="LDH C-terminal domain-like"/>
    <property type="match status" value="1"/>
</dbReference>
<comment type="caution">
    <text evidence="5">The sequence shown here is derived from an EMBL/GenBank/DDBJ whole genome shotgun (WGS) entry which is preliminary data.</text>
</comment>
<protein>
    <recommendedName>
        <fullName evidence="7">Lactate/malate dehydrogenase C-terminal domain-containing protein</fullName>
    </recommendedName>
</protein>
<dbReference type="InterPro" id="IPR015955">
    <property type="entry name" value="Lactate_DH/Glyco_Ohase_4_C"/>
</dbReference>
<dbReference type="InterPro" id="IPR010945">
    <property type="entry name" value="Malate_DH_type2"/>
</dbReference>
<dbReference type="Gene3D" id="3.40.50.720">
    <property type="entry name" value="NAD(P)-binding Rossmann-like Domain"/>
    <property type="match status" value="1"/>
</dbReference>
<dbReference type="InterPro" id="IPR036291">
    <property type="entry name" value="NAD(P)-bd_dom_sf"/>
</dbReference>
<dbReference type="GO" id="GO:0016615">
    <property type="term" value="F:malate dehydrogenase activity"/>
    <property type="evidence" value="ECO:0007669"/>
    <property type="project" value="InterPro"/>
</dbReference>
<dbReference type="Gene3D" id="3.90.110.10">
    <property type="entry name" value="Lactate dehydrogenase/glycoside hydrolase, family 4, C-terminal"/>
    <property type="match status" value="1"/>
</dbReference>
<dbReference type="AlphaFoldDB" id="A0A482XM19"/>
<evidence type="ECO:0000256" key="2">
    <source>
        <dbReference type="ARBA" id="ARBA00023002"/>
    </source>
</evidence>
<feature type="region of interest" description="Disordered" evidence="4">
    <location>
        <begin position="579"/>
        <end position="601"/>
    </location>
</feature>
<name>A0A482XM19_LAOST</name>
<keyword evidence="6" id="KW-1185">Reference proteome</keyword>
<evidence type="ECO:0000256" key="4">
    <source>
        <dbReference type="SAM" id="MobiDB-lite"/>
    </source>
</evidence>
<keyword evidence="3" id="KW-0175">Coiled coil</keyword>
<organism evidence="5 6">
    <name type="scientific">Laodelphax striatellus</name>
    <name type="common">Small brown planthopper</name>
    <name type="synonym">Delphax striatella</name>
    <dbReference type="NCBI Taxonomy" id="195883"/>
    <lineage>
        <taxon>Eukaryota</taxon>
        <taxon>Metazoa</taxon>
        <taxon>Ecdysozoa</taxon>
        <taxon>Arthropoda</taxon>
        <taxon>Hexapoda</taxon>
        <taxon>Insecta</taxon>
        <taxon>Pterygota</taxon>
        <taxon>Neoptera</taxon>
        <taxon>Paraneoptera</taxon>
        <taxon>Hemiptera</taxon>
        <taxon>Auchenorrhyncha</taxon>
        <taxon>Fulgoroidea</taxon>
        <taxon>Delphacidae</taxon>
        <taxon>Criomorphinae</taxon>
        <taxon>Laodelphax</taxon>
    </lineage>
</organism>
<accession>A0A482XM19</accession>
<feature type="coiled-coil region" evidence="3">
    <location>
        <begin position="529"/>
        <end position="563"/>
    </location>
</feature>
<evidence type="ECO:0000313" key="5">
    <source>
        <dbReference type="EMBL" id="RZF46724.1"/>
    </source>
</evidence>
<dbReference type="Proteomes" id="UP000291343">
    <property type="component" value="Unassembled WGS sequence"/>
</dbReference>
<dbReference type="SMR" id="A0A482XM19"/>
<dbReference type="GO" id="GO:0016616">
    <property type="term" value="F:oxidoreductase activity, acting on the CH-OH group of donors, NAD or NADP as acceptor"/>
    <property type="evidence" value="ECO:0007669"/>
    <property type="project" value="InterPro"/>
</dbReference>
<dbReference type="SUPFAM" id="SSF51735">
    <property type="entry name" value="NAD(P)-binding Rossmann-fold domains"/>
    <property type="match status" value="1"/>
</dbReference>
<comment type="similarity">
    <text evidence="1">Belongs to the LDH/MDH superfamily. MDH type 2 family.</text>
</comment>
<dbReference type="EMBL" id="QKKF02005739">
    <property type="protein sequence ID" value="RZF46724.1"/>
    <property type="molecule type" value="Genomic_DNA"/>
</dbReference>
<dbReference type="PANTHER" id="PTHR23382">
    <property type="entry name" value="MALATE DEHYDROGENASE"/>
    <property type="match status" value="1"/>
</dbReference>
<keyword evidence="2" id="KW-0560">Oxidoreductase</keyword>
<feature type="region of interest" description="Disordered" evidence="4">
    <location>
        <begin position="335"/>
        <end position="355"/>
    </location>
</feature>
<evidence type="ECO:0008006" key="7">
    <source>
        <dbReference type="Google" id="ProtNLM"/>
    </source>
</evidence>